<evidence type="ECO:0000313" key="3">
    <source>
        <dbReference type="EMBL" id="PAK97081.1"/>
    </source>
</evidence>
<dbReference type="RefSeq" id="WP_095375080.1">
    <property type="nucleotide sequence ID" value="NZ_CP065682.1"/>
</dbReference>
<dbReference type="Gene3D" id="3.40.50.150">
    <property type="entry name" value="Vaccinia Virus protein VP39"/>
    <property type="match status" value="1"/>
</dbReference>
<accession>A0A269ZHL9</accession>
<dbReference type="KEGG" id="bcau:I6G59_06075"/>
<keyword evidence="2" id="KW-0812">Transmembrane</keyword>
<dbReference type="AlphaFoldDB" id="A0A269ZHL9"/>
<feature type="transmembrane region" description="Helical" evidence="2">
    <location>
        <begin position="36"/>
        <end position="55"/>
    </location>
</feature>
<reference evidence="4 6" key="2">
    <citation type="submission" date="2020-12" db="EMBL/GenBank/DDBJ databases">
        <title>FDA dAtabase for Regulatory Grade micrObial Sequences (FDA-ARGOS): Supporting development and validation of Infectious Disease Dx tests.</title>
        <authorList>
            <person name="Sproer C."/>
            <person name="Gronow S."/>
            <person name="Severitt S."/>
            <person name="Schroder I."/>
            <person name="Tallon L."/>
            <person name="Sadzewicz L."/>
            <person name="Zhao X."/>
            <person name="Boylan J."/>
            <person name="Ott S."/>
            <person name="Bowen H."/>
            <person name="Vavikolanu K."/>
            <person name="Mehta A."/>
            <person name="Aluvathingal J."/>
            <person name="Nadendla S."/>
            <person name="Lowell S."/>
            <person name="Myers T."/>
            <person name="Yan Y."/>
            <person name="Sichtig H."/>
        </authorList>
    </citation>
    <scope>NUCLEOTIDE SEQUENCE [LARGE SCALE GENOMIC DNA]</scope>
    <source>
        <strain evidence="4 6">FDAARGOS_902</strain>
    </source>
</reference>
<dbReference type="Proteomes" id="UP000216867">
    <property type="component" value="Unassembled WGS sequence"/>
</dbReference>
<feature type="coiled-coil region" evidence="1">
    <location>
        <begin position="151"/>
        <end position="211"/>
    </location>
</feature>
<evidence type="ECO:0000313" key="4">
    <source>
        <dbReference type="EMBL" id="QPS34872.1"/>
    </source>
</evidence>
<dbReference type="GO" id="GO:0008168">
    <property type="term" value="F:methyltransferase activity"/>
    <property type="evidence" value="ECO:0007669"/>
    <property type="project" value="UniProtKB-KW"/>
</dbReference>
<evidence type="ECO:0000313" key="5">
    <source>
        <dbReference type="Proteomes" id="UP000216867"/>
    </source>
</evidence>
<keyword evidence="4" id="KW-0808">Transferase</keyword>
<gene>
    <name evidence="3" type="ORF">B8X04_00420</name>
    <name evidence="4" type="ORF">I6G59_06075</name>
</gene>
<sequence>MKNASIYRVGLYAVLVLGSALVAVVLVANVLREYDLSIILGVLGLIVLIVLLAAIGHIRMRMNFEVINRKLEQNAARQVEAVSRLESDNKILRTNVIDAIAKHRTLLQSDAINKIHAIEREIVANDSLSEARASSLSQQISRSESESMSRIDNLEIAFNRIEKALENLGSDLAHEFAEFQSTESNFYSESVQNLNQRIARNEAAMDRVATRLSSMVSVIKMSNSWKSDVCGRLSKIDELASGIDDLYDRQSCALSEIAASLAGLSASSERLANAHRDGQEESLSQLSRISERLITRGDLSSHNVHMSTAIKTHDRYTRRVQSEILDSVGQLEKGFGKFDRRLAQVEQDLKDEFMHSSTGCNKDSGLADLVGDVEEKFGASLTAIRSEYSSIVEQLKITERGVFRLQELVPLSRSQLEKTDDNLVVSGEISDRINEAKQSVEEGLTTLREQAQKFFNATQNKLQHQRSATEALPKDVRDYAALLNRFSIESTRTPDIGGWSATVPVVSTLVNEILQNPKVVENSLDVGSGSSTFWSALAMRERGYGVAYALEHDPIYANRLREKLRDNDLDQWAVVIEAPLAPWTPSISYPCPKNSMPEMWYSTDRLGDLRLGLVFVDGPPGEPGKYSRLPALEVLWPNLRDGALMVLDDTIRSEEREIASIWTQLTMDHGKVELESNLIKSAVLRVSRTF</sequence>
<dbReference type="Proteomes" id="UP000594979">
    <property type="component" value="Chromosome"/>
</dbReference>
<dbReference type="Pfam" id="PF13578">
    <property type="entry name" value="Methyltransf_24"/>
    <property type="match status" value="1"/>
</dbReference>
<evidence type="ECO:0000256" key="2">
    <source>
        <dbReference type="SAM" id="Phobius"/>
    </source>
</evidence>
<dbReference type="GO" id="GO:0032259">
    <property type="term" value="P:methylation"/>
    <property type="evidence" value="ECO:0007669"/>
    <property type="project" value="UniProtKB-KW"/>
</dbReference>
<feature type="transmembrane region" description="Helical" evidence="2">
    <location>
        <begin position="9"/>
        <end position="30"/>
    </location>
</feature>
<dbReference type="EMBL" id="CP065682">
    <property type="protein sequence ID" value="QPS34872.1"/>
    <property type="molecule type" value="Genomic_DNA"/>
</dbReference>
<evidence type="ECO:0000256" key="1">
    <source>
        <dbReference type="SAM" id="Coils"/>
    </source>
</evidence>
<keyword evidence="4" id="KW-0489">Methyltransferase</keyword>
<dbReference type="EMBL" id="NCWY01000001">
    <property type="protein sequence ID" value="PAK97081.1"/>
    <property type="molecule type" value="Genomic_DNA"/>
</dbReference>
<dbReference type="InterPro" id="IPR029063">
    <property type="entry name" value="SAM-dependent_MTases_sf"/>
</dbReference>
<reference evidence="3 5" key="1">
    <citation type="submission" date="2017-04" db="EMBL/GenBank/DDBJ databases">
        <title>Kefir bacterial isolates.</title>
        <authorList>
            <person name="Kim Y."/>
            <person name="Blasche S."/>
            <person name="Patil K.R."/>
        </authorList>
    </citation>
    <scope>NUCLEOTIDE SEQUENCE [LARGE SCALE GENOMIC DNA]</scope>
    <source>
        <strain evidence="3 5">OG2</strain>
    </source>
</reference>
<keyword evidence="1" id="KW-0175">Coiled coil</keyword>
<organism evidence="3 5">
    <name type="scientific">Brevibacterium casei</name>
    <dbReference type="NCBI Taxonomy" id="33889"/>
    <lineage>
        <taxon>Bacteria</taxon>
        <taxon>Bacillati</taxon>
        <taxon>Actinomycetota</taxon>
        <taxon>Actinomycetes</taxon>
        <taxon>Micrococcales</taxon>
        <taxon>Brevibacteriaceae</taxon>
        <taxon>Brevibacterium</taxon>
    </lineage>
</organism>
<proteinExistence type="predicted"/>
<keyword evidence="2" id="KW-1133">Transmembrane helix</keyword>
<name>A0A269ZHL9_9MICO</name>
<keyword evidence="2" id="KW-0472">Membrane</keyword>
<protein>
    <submittedName>
        <fullName evidence="4">Class I SAM-dependent methyltransferase</fullName>
    </submittedName>
</protein>
<dbReference type="SUPFAM" id="SSF53335">
    <property type="entry name" value="S-adenosyl-L-methionine-dependent methyltransferases"/>
    <property type="match status" value="1"/>
</dbReference>
<evidence type="ECO:0000313" key="6">
    <source>
        <dbReference type="Proteomes" id="UP000594979"/>
    </source>
</evidence>